<dbReference type="EMBL" id="JBHUIT010000002">
    <property type="protein sequence ID" value="MFD2255325.1"/>
    <property type="molecule type" value="Genomic_DNA"/>
</dbReference>
<dbReference type="SMART" id="SM00191">
    <property type="entry name" value="Int_alpha"/>
    <property type="match status" value="6"/>
</dbReference>
<keyword evidence="1" id="KW-0732">Signal</keyword>
<dbReference type="InterPro" id="IPR013519">
    <property type="entry name" value="Int_alpha_beta-p"/>
</dbReference>
<evidence type="ECO:0000256" key="3">
    <source>
        <dbReference type="ARBA" id="ARBA00023180"/>
    </source>
</evidence>
<organism evidence="4 5">
    <name type="scientific">Luteolibacter algae</name>
    <dbReference type="NCBI Taxonomy" id="454151"/>
    <lineage>
        <taxon>Bacteria</taxon>
        <taxon>Pseudomonadati</taxon>
        <taxon>Verrucomicrobiota</taxon>
        <taxon>Verrucomicrobiia</taxon>
        <taxon>Verrucomicrobiales</taxon>
        <taxon>Verrucomicrobiaceae</taxon>
        <taxon>Luteolibacter</taxon>
    </lineage>
</organism>
<accession>A0ABW5D6R8</accession>
<dbReference type="PANTHER" id="PTHR36220">
    <property type="entry name" value="UNNAMED PRODUCT"/>
    <property type="match status" value="1"/>
</dbReference>
<keyword evidence="3" id="KW-0325">Glycoprotein</keyword>
<evidence type="ECO:0008006" key="6">
    <source>
        <dbReference type="Google" id="ProtNLM"/>
    </source>
</evidence>
<reference evidence="5" key="1">
    <citation type="journal article" date="2019" name="Int. J. Syst. Evol. Microbiol.">
        <title>The Global Catalogue of Microorganisms (GCM) 10K type strain sequencing project: providing services to taxonomists for standard genome sequencing and annotation.</title>
        <authorList>
            <consortium name="The Broad Institute Genomics Platform"/>
            <consortium name="The Broad Institute Genome Sequencing Center for Infectious Disease"/>
            <person name="Wu L."/>
            <person name="Ma J."/>
        </authorList>
    </citation>
    <scope>NUCLEOTIDE SEQUENCE [LARGE SCALE GENOMIC DNA]</scope>
    <source>
        <strain evidence="5">CGMCC 4.7106</strain>
    </source>
</reference>
<dbReference type="PANTHER" id="PTHR36220:SF1">
    <property type="entry name" value="GAMMA TUBULIN COMPLEX COMPONENT C-TERMINAL DOMAIN-CONTAINING PROTEIN"/>
    <property type="match status" value="1"/>
</dbReference>
<evidence type="ECO:0000313" key="5">
    <source>
        <dbReference type="Proteomes" id="UP001597375"/>
    </source>
</evidence>
<dbReference type="Proteomes" id="UP001597375">
    <property type="component" value="Unassembled WGS sequence"/>
</dbReference>
<dbReference type="PROSITE" id="PS51470">
    <property type="entry name" value="FG_GAP"/>
    <property type="match status" value="2"/>
</dbReference>
<proteinExistence type="predicted"/>
<comment type="caution">
    <text evidence="4">The sequence shown here is derived from an EMBL/GenBank/DDBJ whole genome shotgun (WGS) entry which is preliminary data.</text>
</comment>
<gene>
    <name evidence="4" type="ORF">ACFSSA_01435</name>
</gene>
<name>A0ABW5D6R8_9BACT</name>
<dbReference type="RefSeq" id="WP_386817985.1">
    <property type="nucleotide sequence ID" value="NZ_JBHUIT010000002.1"/>
</dbReference>
<evidence type="ECO:0000313" key="4">
    <source>
        <dbReference type="EMBL" id="MFD2255325.1"/>
    </source>
</evidence>
<dbReference type="SUPFAM" id="SSF63829">
    <property type="entry name" value="Calcium-dependent phosphotriesterase"/>
    <property type="match status" value="1"/>
</dbReference>
<dbReference type="Pfam" id="PF14312">
    <property type="entry name" value="FG-GAP_2"/>
    <property type="match status" value="7"/>
</dbReference>
<keyword evidence="2" id="KW-0677">Repeat</keyword>
<evidence type="ECO:0000256" key="1">
    <source>
        <dbReference type="ARBA" id="ARBA00022729"/>
    </source>
</evidence>
<evidence type="ECO:0000256" key="2">
    <source>
        <dbReference type="ARBA" id="ARBA00022737"/>
    </source>
</evidence>
<dbReference type="Gene3D" id="2.130.10.130">
    <property type="entry name" value="Integrin alpha, N-terminal"/>
    <property type="match status" value="2"/>
</dbReference>
<dbReference type="InterPro" id="IPR028994">
    <property type="entry name" value="Integrin_alpha_N"/>
</dbReference>
<protein>
    <recommendedName>
        <fullName evidence="6">FG-GAP repeat-containing protein</fullName>
    </recommendedName>
</protein>
<keyword evidence="5" id="KW-1185">Reference proteome</keyword>
<sequence>MNSAFAAGEWKEVVAADGGSFDRLGQAIACSGDLLVAGATGDDDLGNNAGAVYLFDTANATQLRKLRAHDGVAGDSFGASVAVSGTRIAVGAPEDDDAGDASGAVYLFETTRLDEAGYQPMKLVASDAAAGDEFGYSVAIGNGYVVVGAWKDGDSGDNRGAVYIFDASSGAQLRKLTASDAAPSDQFGGAVGISDSFVVVGSPFADAKGVDSGAAYFFDSASGNQLRKITAIDGTTGDVFGAAVSAYGGKCLIGAPGFDSNDSDTELGAGKAYLYALTTGSQVAQLSPRDGAADDRFGSAVALEDLAVIGAFFDDDGASSAGAAYVFDLTGVQKHKLVHPSPASSDFFGQAVAISGRNVSVGVPQDDPSGSSSGSISIFDISGSAPDLVVSISGQDVVLTWIAAPGATYRIHHSSTLATWEPLSGVLGGGSYTHVSALGEPRRFYILEEIK</sequence>
<dbReference type="InterPro" id="IPR013517">
    <property type="entry name" value="FG-GAP"/>
</dbReference>